<evidence type="ECO:0008006" key="4">
    <source>
        <dbReference type="Google" id="ProtNLM"/>
    </source>
</evidence>
<keyword evidence="3" id="KW-1185">Reference proteome</keyword>
<comment type="caution">
    <text evidence="2">The sequence shown here is derived from an EMBL/GenBank/DDBJ whole genome shotgun (WGS) entry which is preliminary data.</text>
</comment>
<dbReference type="Proteomes" id="UP001597145">
    <property type="component" value="Unassembled WGS sequence"/>
</dbReference>
<sequence>MAARGPGRRSGAEVLSPRALNRAVLARQLLLRRADLPVAAAVEQVLGLNAQDPNPPYLALWSRLEPCEMRATQPAGRSGSTTPRRAPCPRVSRPAQPLRGCSGTELSASAGTRTCVG</sequence>
<feature type="compositionally biased region" description="Polar residues" evidence="1">
    <location>
        <begin position="104"/>
        <end position="117"/>
    </location>
</feature>
<name>A0ABW4FLK6_9PSEU</name>
<organism evidence="2 3">
    <name type="scientific">Pseudonocardia aurantiaca</name>
    <dbReference type="NCBI Taxonomy" id="75290"/>
    <lineage>
        <taxon>Bacteria</taxon>
        <taxon>Bacillati</taxon>
        <taxon>Actinomycetota</taxon>
        <taxon>Actinomycetes</taxon>
        <taxon>Pseudonocardiales</taxon>
        <taxon>Pseudonocardiaceae</taxon>
        <taxon>Pseudonocardia</taxon>
    </lineage>
</organism>
<reference evidence="3" key="1">
    <citation type="journal article" date="2019" name="Int. J. Syst. Evol. Microbiol.">
        <title>The Global Catalogue of Microorganisms (GCM) 10K type strain sequencing project: providing services to taxonomists for standard genome sequencing and annotation.</title>
        <authorList>
            <consortium name="The Broad Institute Genomics Platform"/>
            <consortium name="The Broad Institute Genome Sequencing Center for Infectious Disease"/>
            <person name="Wu L."/>
            <person name="Ma J."/>
        </authorList>
    </citation>
    <scope>NUCLEOTIDE SEQUENCE [LARGE SCALE GENOMIC DNA]</scope>
    <source>
        <strain evidence="3">JCM 12165</strain>
    </source>
</reference>
<gene>
    <name evidence="2" type="ORF">ACFSCY_13710</name>
</gene>
<proteinExistence type="predicted"/>
<evidence type="ECO:0000313" key="3">
    <source>
        <dbReference type="Proteomes" id="UP001597145"/>
    </source>
</evidence>
<accession>A0ABW4FLK6</accession>
<evidence type="ECO:0000313" key="2">
    <source>
        <dbReference type="EMBL" id="MFD1530501.1"/>
    </source>
</evidence>
<dbReference type="RefSeq" id="WP_379659764.1">
    <property type="nucleotide sequence ID" value="NZ_BAAAJG010000029.1"/>
</dbReference>
<protein>
    <recommendedName>
        <fullName evidence="4">Winged helix DNA-binding domain-containing protein</fullName>
    </recommendedName>
</protein>
<dbReference type="EMBL" id="JBHUCP010000008">
    <property type="protein sequence ID" value="MFD1530501.1"/>
    <property type="molecule type" value="Genomic_DNA"/>
</dbReference>
<evidence type="ECO:0000256" key="1">
    <source>
        <dbReference type="SAM" id="MobiDB-lite"/>
    </source>
</evidence>
<feature type="region of interest" description="Disordered" evidence="1">
    <location>
        <begin position="71"/>
        <end position="117"/>
    </location>
</feature>